<dbReference type="CTD" id="9808168"/>
<reference evidence="1 2" key="1">
    <citation type="submission" date="2019-12" db="EMBL/GenBank/DDBJ databases">
        <title>Chromosome-level assembly of the Caenorhabditis remanei genome.</title>
        <authorList>
            <person name="Teterina A.A."/>
            <person name="Willis J.H."/>
            <person name="Phillips P.C."/>
        </authorList>
    </citation>
    <scope>NUCLEOTIDE SEQUENCE [LARGE SCALE GENOMIC DNA]</scope>
    <source>
        <strain evidence="1 2">PX506</strain>
        <tissue evidence="1">Whole organism</tissue>
    </source>
</reference>
<evidence type="ECO:0000313" key="2">
    <source>
        <dbReference type="Proteomes" id="UP000483820"/>
    </source>
</evidence>
<comment type="caution">
    <text evidence="1">The sequence shown here is derived from an EMBL/GenBank/DDBJ whole genome shotgun (WGS) entry which is preliminary data.</text>
</comment>
<dbReference type="GeneID" id="9808168"/>
<name>A0A6A5GL11_CAERE</name>
<proteinExistence type="predicted"/>
<gene>
    <name evidence="1" type="ORF">GCK72_021771</name>
</gene>
<dbReference type="AlphaFoldDB" id="A0A6A5GL11"/>
<sequence>MSSSRNHRLPKVLSHQLKMPICSCTIRCDCIISSLTEETLHAAPDYLKKDAIRWNSAAHLYDELRIGHALFGNRFHDIEKRDRREKCRSQYHSPEHSPKLHRRRLSHSHLFFGGNDQARSLLRKNSSFFNESPCHLGNPSQISLLCALKEKLPITKM</sequence>
<organism evidence="1 2">
    <name type="scientific">Caenorhabditis remanei</name>
    <name type="common">Caenorhabditis vulgaris</name>
    <dbReference type="NCBI Taxonomy" id="31234"/>
    <lineage>
        <taxon>Eukaryota</taxon>
        <taxon>Metazoa</taxon>
        <taxon>Ecdysozoa</taxon>
        <taxon>Nematoda</taxon>
        <taxon>Chromadorea</taxon>
        <taxon>Rhabditida</taxon>
        <taxon>Rhabditina</taxon>
        <taxon>Rhabditomorpha</taxon>
        <taxon>Rhabditoidea</taxon>
        <taxon>Rhabditidae</taxon>
        <taxon>Peloderinae</taxon>
        <taxon>Caenorhabditis</taxon>
    </lineage>
</organism>
<dbReference type="EMBL" id="WUAV01000005">
    <property type="protein sequence ID" value="KAF1755202.1"/>
    <property type="molecule type" value="Genomic_DNA"/>
</dbReference>
<dbReference type="Proteomes" id="UP000483820">
    <property type="component" value="Chromosome V"/>
</dbReference>
<protein>
    <submittedName>
        <fullName evidence="1">Uncharacterized protein</fullName>
    </submittedName>
</protein>
<dbReference type="KEGG" id="crq:GCK72_021771"/>
<accession>A0A6A5GL11</accession>
<evidence type="ECO:0000313" key="1">
    <source>
        <dbReference type="EMBL" id="KAF1755202.1"/>
    </source>
</evidence>
<dbReference type="RefSeq" id="XP_053583399.1">
    <property type="nucleotide sequence ID" value="XM_053734486.1"/>
</dbReference>